<dbReference type="EMBL" id="AP024956">
    <property type="protein sequence ID" value="BCZ81846.1"/>
    <property type="molecule type" value="Genomic_DNA"/>
</dbReference>
<evidence type="ECO:0000313" key="3">
    <source>
        <dbReference type="Proteomes" id="UP001319874"/>
    </source>
</evidence>
<keyword evidence="1" id="KW-1133">Transmembrane helix</keyword>
<reference evidence="2 3" key="1">
    <citation type="journal article" date="2022" name="Front. Microbiol.">
        <title>Identification and characterization of a novel class of self-sufficient cytochrome P450 hydroxylase involved in cyclohexanecarboxylate degradation in Paraburkholderia terrae strain KU-64.</title>
        <authorList>
            <person name="Yamamoto T."/>
            <person name="Hasegawa Y."/>
            <person name="Iwaki H."/>
        </authorList>
    </citation>
    <scope>NUCLEOTIDE SEQUENCE [LARGE SCALE GENOMIC DNA]</scope>
    <source>
        <strain evidence="2 3">KU-64</strain>
    </source>
</reference>
<keyword evidence="1" id="KW-0812">Transmembrane</keyword>
<organism evidence="2 3">
    <name type="scientific">Paraburkholderia terrae</name>
    <dbReference type="NCBI Taxonomy" id="311230"/>
    <lineage>
        <taxon>Bacteria</taxon>
        <taxon>Pseudomonadati</taxon>
        <taxon>Pseudomonadota</taxon>
        <taxon>Betaproteobacteria</taxon>
        <taxon>Burkholderiales</taxon>
        <taxon>Burkholderiaceae</taxon>
        <taxon>Paraburkholderia</taxon>
    </lineage>
</organism>
<proteinExistence type="predicted"/>
<keyword evidence="3" id="KW-1185">Reference proteome</keyword>
<protein>
    <submittedName>
        <fullName evidence="2">Uncharacterized protein</fullName>
    </submittedName>
</protein>
<evidence type="ECO:0000256" key="1">
    <source>
        <dbReference type="SAM" id="Phobius"/>
    </source>
</evidence>
<evidence type="ECO:0000313" key="2">
    <source>
        <dbReference type="EMBL" id="BCZ81846.1"/>
    </source>
</evidence>
<gene>
    <name evidence="2" type="ORF">PTKU64_55210</name>
</gene>
<sequence>MNRLFKYVYAVRRVGNRIKAWHRPTYYIIKWTLFGTIFVGVFFAL</sequence>
<keyword evidence="1" id="KW-0472">Membrane</keyword>
<name>A0ABM7TS62_9BURK</name>
<dbReference type="Proteomes" id="UP001319874">
    <property type="component" value="Chromosome 2"/>
</dbReference>
<feature type="transmembrane region" description="Helical" evidence="1">
    <location>
        <begin position="26"/>
        <end position="44"/>
    </location>
</feature>
<accession>A0ABM7TS62</accession>
<dbReference type="RefSeq" id="WP_420852496.1">
    <property type="nucleotide sequence ID" value="NZ_AP024956.1"/>
</dbReference>